<dbReference type="SMART" id="SM00822">
    <property type="entry name" value="PKS_KR"/>
    <property type="match status" value="1"/>
</dbReference>
<keyword evidence="5" id="KW-1185">Reference proteome</keyword>
<dbReference type="InterPro" id="IPR002347">
    <property type="entry name" value="SDR_fam"/>
</dbReference>
<dbReference type="Proteomes" id="UP000549971">
    <property type="component" value="Unassembled WGS sequence"/>
</dbReference>
<dbReference type="InterPro" id="IPR036291">
    <property type="entry name" value="NAD(P)-bd_dom_sf"/>
</dbReference>
<organism evidence="4 5">
    <name type="scientific">Kribbella italica</name>
    <dbReference type="NCBI Taxonomy" id="1540520"/>
    <lineage>
        <taxon>Bacteria</taxon>
        <taxon>Bacillati</taxon>
        <taxon>Actinomycetota</taxon>
        <taxon>Actinomycetes</taxon>
        <taxon>Propionibacteriales</taxon>
        <taxon>Kribbellaceae</taxon>
        <taxon>Kribbella</taxon>
    </lineage>
</organism>
<dbReference type="PANTHER" id="PTHR44196">
    <property type="entry name" value="DEHYDROGENASE/REDUCTASE SDR FAMILY MEMBER 7B"/>
    <property type="match status" value="1"/>
</dbReference>
<comment type="caution">
    <text evidence="4">The sequence shown here is derived from an EMBL/GenBank/DDBJ whole genome shotgun (WGS) entry which is preliminary data.</text>
</comment>
<dbReference type="EMBL" id="JACHMY010000001">
    <property type="protein sequence ID" value="MBB5835874.1"/>
    <property type="molecule type" value="Genomic_DNA"/>
</dbReference>
<dbReference type="SUPFAM" id="SSF51735">
    <property type="entry name" value="NAD(P)-binding Rossmann-fold domains"/>
    <property type="match status" value="1"/>
</dbReference>
<dbReference type="PROSITE" id="PS00061">
    <property type="entry name" value="ADH_SHORT"/>
    <property type="match status" value="1"/>
</dbReference>
<dbReference type="Gene3D" id="3.40.50.720">
    <property type="entry name" value="NAD(P)-binding Rossmann-like Domain"/>
    <property type="match status" value="1"/>
</dbReference>
<dbReference type="PANTHER" id="PTHR44196:SF1">
    <property type="entry name" value="DEHYDROGENASE_REDUCTASE SDR FAMILY MEMBER 7B"/>
    <property type="match status" value="1"/>
</dbReference>
<proteinExistence type="inferred from homology"/>
<evidence type="ECO:0000313" key="5">
    <source>
        <dbReference type="Proteomes" id="UP000549971"/>
    </source>
</evidence>
<dbReference type="InterPro" id="IPR057326">
    <property type="entry name" value="KR_dom"/>
</dbReference>
<feature type="domain" description="Ketoreductase" evidence="3">
    <location>
        <begin position="1"/>
        <end position="176"/>
    </location>
</feature>
<reference evidence="4 5" key="1">
    <citation type="submission" date="2020-08" db="EMBL/GenBank/DDBJ databases">
        <title>Sequencing the genomes of 1000 actinobacteria strains.</title>
        <authorList>
            <person name="Klenk H.-P."/>
        </authorList>
    </citation>
    <scope>NUCLEOTIDE SEQUENCE [LARGE SCALE GENOMIC DNA]</scope>
    <source>
        <strain evidence="4 5">DSM 28967</strain>
    </source>
</reference>
<evidence type="ECO:0000256" key="1">
    <source>
        <dbReference type="ARBA" id="ARBA00006484"/>
    </source>
</evidence>
<dbReference type="GO" id="GO:0016020">
    <property type="term" value="C:membrane"/>
    <property type="evidence" value="ECO:0007669"/>
    <property type="project" value="TreeGrafter"/>
</dbReference>
<dbReference type="PRINTS" id="PR00081">
    <property type="entry name" value="GDHRDH"/>
</dbReference>
<name>A0A7W9MTN5_9ACTN</name>
<gene>
    <name evidence="4" type="ORF">HDA39_002608</name>
</gene>
<comment type="similarity">
    <text evidence="1">Belongs to the short-chain dehydrogenases/reductases (SDR) family.</text>
</comment>
<evidence type="ECO:0000259" key="3">
    <source>
        <dbReference type="SMART" id="SM00822"/>
    </source>
</evidence>
<dbReference type="GO" id="GO:0016491">
    <property type="term" value="F:oxidoreductase activity"/>
    <property type="evidence" value="ECO:0007669"/>
    <property type="project" value="UniProtKB-KW"/>
</dbReference>
<sequence>MIVAITGASSGIGRAAALALAERGDTVVLAGRSRTSLDRVAAECRELGGDAVVAPTDVSDSKQVEVLVDLTVARCGHIDVLLHCAAVMAYGEFTQVPPEVFERVLRVDIDGTVNVARTALQRFTEQGAGHLILVGSVIGKMAPPFMSSYVMSKWAVHGLARALQAEVRSIPGVDVSLVSPGSIDTPVYQRAGNYIGRVGQPPPPVSDVDKVTKAILSLTTRPRRDLSVGPANPLMVFGFRYVPAVYDVLVVPLMRRLGLSRTPTGPTPGNIFEPS</sequence>
<dbReference type="InterPro" id="IPR020904">
    <property type="entry name" value="Sc_DH/Rdtase_CS"/>
</dbReference>
<evidence type="ECO:0000313" key="4">
    <source>
        <dbReference type="EMBL" id="MBB5835874.1"/>
    </source>
</evidence>
<accession>A0A7W9MTN5</accession>
<keyword evidence="2" id="KW-0560">Oxidoreductase</keyword>
<dbReference type="AlphaFoldDB" id="A0A7W9MTN5"/>
<protein>
    <submittedName>
        <fullName evidence="4">Short-subunit dehydrogenase</fullName>
    </submittedName>
</protein>
<evidence type="ECO:0000256" key="2">
    <source>
        <dbReference type="ARBA" id="ARBA00023002"/>
    </source>
</evidence>
<dbReference type="Pfam" id="PF00106">
    <property type="entry name" value="adh_short"/>
    <property type="match status" value="1"/>
</dbReference>
<dbReference type="RefSeq" id="WP_184795464.1">
    <property type="nucleotide sequence ID" value="NZ_JACHMY010000001.1"/>
</dbReference>